<dbReference type="Gramene" id="BGIOSGA033543-TA">
    <property type="protein sequence ID" value="BGIOSGA033543-PA"/>
    <property type="gene ID" value="BGIOSGA033543"/>
</dbReference>
<dbReference type="STRING" id="39946.B8BIJ4"/>
<evidence type="ECO:0000256" key="1">
    <source>
        <dbReference type="ARBA" id="ARBA00008894"/>
    </source>
</evidence>
<protein>
    <recommendedName>
        <fullName evidence="7">Disease resistance N-terminal domain-containing protein</fullName>
    </recommendedName>
</protein>
<accession>B8BIJ4</accession>
<dbReference type="GO" id="GO:0000166">
    <property type="term" value="F:nucleotide binding"/>
    <property type="evidence" value="ECO:0007669"/>
    <property type="project" value="UniProtKB-KW"/>
</dbReference>
<dbReference type="Gene3D" id="1.20.5.4130">
    <property type="match status" value="1"/>
</dbReference>
<reference evidence="8 9" key="1">
    <citation type="journal article" date="2005" name="PLoS Biol.">
        <title>The genomes of Oryza sativa: a history of duplications.</title>
        <authorList>
            <person name="Yu J."/>
            <person name="Wang J."/>
            <person name="Lin W."/>
            <person name="Li S."/>
            <person name="Li H."/>
            <person name="Zhou J."/>
            <person name="Ni P."/>
            <person name="Dong W."/>
            <person name="Hu S."/>
            <person name="Zeng C."/>
            <person name="Zhang J."/>
            <person name="Zhang Y."/>
            <person name="Li R."/>
            <person name="Xu Z."/>
            <person name="Li S."/>
            <person name="Li X."/>
            <person name="Zheng H."/>
            <person name="Cong L."/>
            <person name="Lin L."/>
            <person name="Yin J."/>
            <person name="Geng J."/>
            <person name="Li G."/>
            <person name="Shi J."/>
            <person name="Liu J."/>
            <person name="Lv H."/>
            <person name="Li J."/>
            <person name="Wang J."/>
            <person name="Deng Y."/>
            <person name="Ran L."/>
            <person name="Shi X."/>
            <person name="Wang X."/>
            <person name="Wu Q."/>
            <person name="Li C."/>
            <person name="Ren X."/>
            <person name="Wang J."/>
            <person name="Wang X."/>
            <person name="Li D."/>
            <person name="Liu D."/>
            <person name="Zhang X."/>
            <person name="Ji Z."/>
            <person name="Zhao W."/>
            <person name="Sun Y."/>
            <person name="Zhang Z."/>
            <person name="Bao J."/>
            <person name="Han Y."/>
            <person name="Dong L."/>
            <person name="Ji J."/>
            <person name="Chen P."/>
            <person name="Wu S."/>
            <person name="Liu J."/>
            <person name="Xiao Y."/>
            <person name="Bu D."/>
            <person name="Tan J."/>
            <person name="Yang L."/>
            <person name="Ye C."/>
            <person name="Zhang J."/>
            <person name="Xu J."/>
            <person name="Zhou Y."/>
            <person name="Yu Y."/>
            <person name="Zhang B."/>
            <person name="Zhuang S."/>
            <person name="Wei H."/>
            <person name="Liu B."/>
            <person name="Lei M."/>
            <person name="Yu H."/>
            <person name="Li Y."/>
            <person name="Xu H."/>
            <person name="Wei S."/>
            <person name="He X."/>
            <person name="Fang L."/>
            <person name="Zhang Z."/>
            <person name="Zhang Y."/>
            <person name="Huang X."/>
            <person name="Su Z."/>
            <person name="Tong W."/>
            <person name="Li J."/>
            <person name="Tong Z."/>
            <person name="Li S."/>
            <person name="Ye J."/>
            <person name="Wang L."/>
            <person name="Fang L."/>
            <person name="Lei T."/>
            <person name="Chen C."/>
            <person name="Chen H."/>
            <person name="Xu Z."/>
            <person name="Li H."/>
            <person name="Huang H."/>
            <person name="Zhang F."/>
            <person name="Xu H."/>
            <person name="Li N."/>
            <person name="Zhao C."/>
            <person name="Li S."/>
            <person name="Dong L."/>
            <person name="Huang Y."/>
            <person name="Li L."/>
            <person name="Xi Y."/>
            <person name="Qi Q."/>
            <person name="Li W."/>
            <person name="Zhang B."/>
            <person name="Hu W."/>
            <person name="Zhang Y."/>
            <person name="Tian X."/>
            <person name="Jiao Y."/>
            <person name="Liang X."/>
            <person name="Jin J."/>
            <person name="Gao L."/>
            <person name="Zheng W."/>
            <person name="Hao B."/>
            <person name="Liu S."/>
            <person name="Wang W."/>
            <person name="Yuan L."/>
            <person name="Cao M."/>
            <person name="McDermott J."/>
            <person name="Samudrala R."/>
            <person name="Wang J."/>
            <person name="Wong G.K."/>
            <person name="Yang H."/>
        </authorList>
    </citation>
    <scope>NUCLEOTIDE SEQUENCE [LARGE SCALE GENOMIC DNA]</scope>
    <source>
        <strain evidence="9">cv. 93-11</strain>
    </source>
</reference>
<feature type="region of interest" description="Disordered" evidence="6">
    <location>
        <begin position="106"/>
        <end position="126"/>
    </location>
</feature>
<evidence type="ECO:0000256" key="6">
    <source>
        <dbReference type="SAM" id="MobiDB-lite"/>
    </source>
</evidence>
<name>B8BIJ4_ORYSI</name>
<evidence type="ECO:0000256" key="2">
    <source>
        <dbReference type="ARBA" id="ARBA00022614"/>
    </source>
</evidence>
<keyword evidence="2" id="KW-0433">Leucine-rich repeat</keyword>
<dbReference type="EMBL" id="CM000136">
    <property type="protein sequence ID" value="EEC68629.1"/>
    <property type="molecule type" value="Genomic_DNA"/>
</dbReference>
<sequence length="149" mass="16722">MKQIQCFISDAERRGIEDSAVHNWVSWLKDAMYDADDIIDLASFEGSKLLNGHSSSPRKTTACSGLSLLSCFSNIRVHHEIGDKIRSLNRKLEEIVKDRIFATLENTQPADKGSTSERRKTSHIVEPNLVGKDILKASRDLAQRGERKA</sequence>
<keyword evidence="5" id="KW-0611">Plant defense</keyword>
<keyword evidence="4" id="KW-0547">Nucleotide-binding</keyword>
<dbReference type="Pfam" id="PF18052">
    <property type="entry name" value="Rx_N"/>
    <property type="match status" value="1"/>
</dbReference>
<keyword evidence="3" id="KW-0677">Repeat</keyword>
<evidence type="ECO:0000256" key="3">
    <source>
        <dbReference type="ARBA" id="ARBA00022737"/>
    </source>
</evidence>
<comment type="similarity">
    <text evidence="1">Belongs to the disease resistance NB-LRR family.</text>
</comment>
<gene>
    <name evidence="8" type="ORF">OsI_37011</name>
</gene>
<evidence type="ECO:0000313" key="9">
    <source>
        <dbReference type="Proteomes" id="UP000007015"/>
    </source>
</evidence>
<proteinExistence type="inferred from homology"/>
<evidence type="ECO:0000313" key="8">
    <source>
        <dbReference type="EMBL" id="EEC68629.1"/>
    </source>
</evidence>
<dbReference type="HOGENOM" id="CLU_000837_9_6_1"/>
<dbReference type="OMA" id="AMERCPR"/>
<keyword evidence="9" id="KW-1185">Reference proteome</keyword>
<evidence type="ECO:0000256" key="5">
    <source>
        <dbReference type="ARBA" id="ARBA00022821"/>
    </source>
</evidence>
<feature type="domain" description="Disease resistance N-terminal" evidence="7">
    <location>
        <begin position="1"/>
        <end position="49"/>
    </location>
</feature>
<organism evidence="8 9">
    <name type="scientific">Oryza sativa subsp. indica</name>
    <name type="common">Rice</name>
    <dbReference type="NCBI Taxonomy" id="39946"/>
    <lineage>
        <taxon>Eukaryota</taxon>
        <taxon>Viridiplantae</taxon>
        <taxon>Streptophyta</taxon>
        <taxon>Embryophyta</taxon>
        <taxon>Tracheophyta</taxon>
        <taxon>Spermatophyta</taxon>
        <taxon>Magnoliopsida</taxon>
        <taxon>Liliopsida</taxon>
        <taxon>Poales</taxon>
        <taxon>Poaceae</taxon>
        <taxon>BOP clade</taxon>
        <taxon>Oryzoideae</taxon>
        <taxon>Oryzeae</taxon>
        <taxon>Oryzinae</taxon>
        <taxon>Oryza</taxon>
        <taxon>Oryza sativa</taxon>
    </lineage>
</organism>
<evidence type="ECO:0000259" key="7">
    <source>
        <dbReference type="Pfam" id="PF18052"/>
    </source>
</evidence>
<dbReference type="GO" id="GO:0006952">
    <property type="term" value="P:defense response"/>
    <property type="evidence" value="ECO:0007669"/>
    <property type="project" value="UniProtKB-KW"/>
</dbReference>
<evidence type="ECO:0000256" key="4">
    <source>
        <dbReference type="ARBA" id="ARBA00022741"/>
    </source>
</evidence>
<dbReference type="AlphaFoldDB" id="B8BIJ4"/>
<dbReference type="InterPro" id="IPR041118">
    <property type="entry name" value="Rx_N"/>
</dbReference>
<dbReference type="Proteomes" id="UP000007015">
    <property type="component" value="Chromosome 11"/>
</dbReference>